<proteinExistence type="predicted"/>
<protein>
    <submittedName>
        <fullName evidence="1">Uncharacterized protein</fullName>
    </submittedName>
</protein>
<dbReference type="AlphaFoldDB" id="A0AAD9KIL2"/>
<sequence>MNHRSVAAATEPADTGSTPLIAVIATQEGNRALTFCFRIHFEMLQWGIACVIVCQRKWTDCHRCCIVQMVLTSFRRGGLPPGARGKRGLSQGRRVPWVIEREATTGCTKRFVSSPYSNSYQDIDRKRKTLELVNRILSEIDVDLLKQQ</sequence>
<dbReference type="Proteomes" id="UP001209878">
    <property type="component" value="Unassembled WGS sequence"/>
</dbReference>
<comment type="caution">
    <text evidence="1">The sequence shown here is derived from an EMBL/GenBank/DDBJ whole genome shotgun (WGS) entry which is preliminary data.</text>
</comment>
<evidence type="ECO:0000313" key="2">
    <source>
        <dbReference type="Proteomes" id="UP001209878"/>
    </source>
</evidence>
<evidence type="ECO:0000313" key="1">
    <source>
        <dbReference type="EMBL" id="KAK2171861.1"/>
    </source>
</evidence>
<dbReference type="EMBL" id="JAODUO010001016">
    <property type="protein sequence ID" value="KAK2171861.1"/>
    <property type="molecule type" value="Genomic_DNA"/>
</dbReference>
<accession>A0AAD9KIL2</accession>
<gene>
    <name evidence="1" type="ORF">NP493_1017g01001</name>
</gene>
<organism evidence="1 2">
    <name type="scientific">Ridgeia piscesae</name>
    <name type="common">Tubeworm</name>
    <dbReference type="NCBI Taxonomy" id="27915"/>
    <lineage>
        <taxon>Eukaryota</taxon>
        <taxon>Metazoa</taxon>
        <taxon>Spiralia</taxon>
        <taxon>Lophotrochozoa</taxon>
        <taxon>Annelida</taxon>
        <taxon>Polychaeta</taxon>
        <taxon>Sedentaria</taxon>
        <taxon>Canalipalpata</taxon>
        <taxon>Sabellida</taxon>
        <taxon>Siboglinidae</taxon>
        <taxon>Ridgeia</taxon>
    </lineage>
</organism>
<reference evidence="1" key="1">
    <citation type="journal article" date="2023" name="Mol. Biol. Evol.">
        <title>Third-Generation Sequencing Reveals the Adaptive Role of the Epigenome in Three Deep-Sea Polychaetes.</title>
        <authorList>
            <person name="Perez M."/>
            <person name="Aroh O."/>
            <person name="Sun Y."/>
            <person name="Lan Y."/>
            <person name="Juniper S.K."/>
            <person name="Young C.R."/>
            <person name="Angers B."/>
            <person name="Qian P.Y."/>
        </authorList>
    </citation>
    <scope>NUCLEOTIDE SEQUENCE</scope>
    <source>
        <strain evidence="1">R07B-5</strain>
    </source>
</reference>
<name>A0AAD9KIL2_RIDPI</name>
<keyword evidence="2" id="KW-1185">Reference proteome</keyword>